<evidence type="ECO:0000259" key="7">
    <source>
        <dbReference type="Pfam" id="PF00155"/>
    </source>
</evidence>
<keyword evidence="4 6" id="KW-0808">Transferase</keyword>
<comment type="similarity">
    <text evidence="2 6">Belongs to the class-I pyridoxal-phosphate-dependent aminotransferase family.</text>
</comment>
<comment type="caution">
    <text evidence="8">The sequence shown here is derived from an EMBL/GenBank/DDBJ whole genome shotgun (WGS) entry which is preliminary data.</text>
</comment>
<dbReference type="SUPFAM" id="SSF53383">
    <property type="entry name" value="PLP-dependent transferases"/>
    <property type="match status" value="1"/>
</dbReference>
<dbReference type="EMBL" id="MFHQ01000017">
    <property type="protein sequence ID" value="OGF74518.1"/>
    <property type="molecule type" value="Genomic_DNA"/>
</dbReference>
<dbReference type="InterPro" id="IPR015422">
    <property type="entry name" value="PyrdxlP-dep_Trfase_small"/>
</dbReference>
<dbReference type="PANTHER" id="PTHR46383">
    <property type="entry name" value="ASPARTATE AMINOTRANSFERASE"/>
    <property type="match status" value="1"/>
</dbReference>
<dbReference type="InterPro" id="IPR004839">
    <property type="entry name" value="Aminotransferase_I/II_large"/>
</dbReference>
<evidence type="ECO:0000256" key="6">
    <source>
        <dbReference type="RuleBase" id="RU000481"/>
    </source>
</evidence>
<dbReference type="InterPro" id="IPR004838">
    <property type="entry name" value="NHTrfase_class1_PyrdxlP-BS"/>
</dbReference>
<reference evidence="8 9" key="1">
    <citation type="journal article" date="2016" name="Nat. Commun.">
        <title>Thousands of microbial genomes shed light on interconnected biogeochemical processes in an aquifer system.</title>
        <authorList>
            <person name="Anantharaman K."/>
            <person name="Brown C.T."/>
            <person name="Hug L.A."/>
            <person name="Sharon I."/>
            <person name="Castelle C.J."/>
            <person name="Probst A.J."/>
            <person name="Thomas B.C."/>
            <person name="Singh A."/>
            <person name="Wilkins M.J."/>
            <person name="Karaoz U."/>
            <person name="Brodie E.L."/>
            <person name="Williams K.H."/>
            <person name="Hubbard S.S."/>
            <person name="Banfield J.F."/>
        </authorList>
    </citation>
    <scope>NUCLEOTIDE SEQUENCE [LARGE SCALE GENOMIC DNA]</scope>
</reference>
<sequence length="355" mass="40571">MKQQKISSPSFFIGKSANGLISFGSGQPDLPPPSQIFRGINAMKIFTYGLVQGNENLRAAIAQKYPGARREHFVVTNGASEALDLTLRAISQPRAKVLLPKPYYYSYPHNVRLAGMMPAYYALERGKINIENFAQAIRGCRAAVINSPSNPTGTVQEISTLKKIEILAKKLSVYIISDEVYKDLIYERKNYLLRGPHILTINSFSKTFAMCGLRVGYLYSTDQRVIEKVVEIKTHTSMNTNVMAQHMALCATRVPQSAINKQTEIWRARRDYIYQGLIDLGLDVWKPEGAFYVFPKFKNPNKVVTDLYHKYKIIAYDGTWFGDPRRVRFSYALDLEKIKEGLRRLKIYLKKDYRE</sequence>
<dbReference type="InterPro" id="IPR050596">
    <property type="entry name" value="AspAT/PAT-like"/>
</dbReference>
<organism evidence="8 9">
    <name type="scientific">Candidatus Giovannonibacteria bacterium RIFCSPHIGHO2_02_FULL_46_20</name>
    <dbReference type="NCBI Taxonomy" id="1798338"/>
    <lineage>
        <taxon>Bacteria</taxon>
        <taxon>Candidatus Giovannoniibacteriota</taxon>
    </lineage>
</organism>
<dbReference type="InterPro" id="IPR015424">
    <property type="entry name" value="PyrdxlP-dep_Trfase"/>
</dbReference>
<dbReference type="EC" id="2.6.1.-" evidence="6"/>
<keyword evidence="3 6" id="KW-0032">Aminotransferase</keyword>
<gene>
    <name evidence="8" type="ORF">A3J56_01100</name>
</gene>
<name>A0A1F5WFQ7_9BACT</name>
<dbReference type="PROSITE" id="PS00105">
    <property type="entry name" value="AA_TRANSFER_CLASS_1"/>
    <property type="match status" value="1"/>
</dbReference>
<evidence type="ECO:0000313" key="8">
    <source>
        <dbReference type="EMBL" id="OGF74518.1"/>
    </source>
</evidence>
<evidence type="ECO:0000256" key="4">
    <source>
        <dbReference type="ARBA" id="ARBA00022679"/>
    </source>
</evidence>
<feature type="domain" description="Aminotransferase class I/classII large" evidence="7">
    <location>
        <begin position="20"/>
        <end position="345"/>
    </location>
</feature>
<dbReference type="Gene3D" id="3.90.1150.10">
    <property type="entry name" value="Aspartate Aminotransferase, domain 1"/>
    <property type="match status" value="1"/>
</dbReference>
<dbReference type="GO" id="GO:0006520">
    <property type="term" value="P:amino acid metabolic process"/>
    <property type="evidence" value="ECO:0007669"/>
    <property type="project" value="InterPro"/>
</dbReference>
<dbReference type="Proteomes" id="UP000178406">
    <property type="component" value="Unassembled WGS sequence"/>
</dbReference>
<evidence type="ECO:0000256" key="2">
    <source>
        <dbReference type="ARBA" id="ARBA00007441"/>
    </source>
</evidence>
<dbReference type="STRING" id="1798338.A3J56_01100"/>
<protein>
    <recommendedName>
        <fullName evidence="6">Aminotransferase</fullName>
        <ecNumber evidence="6">2.6.1.-</ecNumber>
    </recommendedName>
</protein>
<accession>A0A1F5WFQ7</accession>
<dbReference type="AlphaFoldDB" id="A0A1F5WFQ7"/>
<keyword evidence="5" id="KW-0663">Pyridoxal phosphate</keyword>
<evidence type="ECO:0000256" key="1">
    <source>
        <dbReference type="ARBA" id="ARBA00001933"/>
    </source>
</evidence>
<dbReference type="GO" id="GO:0008483">
    <property type="term" value="F:transaminase activity"/>
    <property type="evidence" value="ECO:0007669"/>
    <property type="project" value="UniProtKB-KW"/>
</dbReference>
<evidence type="ECO:0000313" key="9">
    <source>
        <dbReference type="Proteomes" id="UP000178406"/>
    </source>
</evidence>
<comment type="cofactor">
    <cofactor evidence="1 6">
        <name>pyridoxal 5'-phosphate</name>
        <dbReference type="ChEBI" id="CHEBI:597326"/>
    </cofactor>
</comment>
<proteinExistence type="inferred from homology"/>
<dbReference type="GO" id="GO:0030170">
    <property type="term" value="F:pyridoxal phosphate binding"/>
    <property type="evidence" value="ECO:0007669"/>
    <property type="project" value="InterPro"/>
</dbReference>
<dbReference type="CDD" id="cd00609">
    <property type="entry name" value="AAT_like"/>
    <property type="match status" value="1"/>
</dbReference>
<evidence type="ECO:0000256" key="5">
    <source>
        <dbReference type="ARBA" id="ARBA00022898"/>
    </source>
</evidence>
<evidence type="ECO:0000256" key="3">
    <source>
        <dbReference type="ARBA" id="ARBA00022576"/>
    </source>
</evidence>
<dbReference type="Pfam" id="PF00155">
    <property type="entry name" value="Aminotran_1_2"/>
    <property type="match status" value="1"/>
</dbReference>
<dbReference type="PANTHER" id="PTHR46383:SF1">
    <property type="entry name" value="ASPARTATE AMINOTRANSFERASE"/>
    <property type="match status" value="1"/>
</dbReference>
<dbReference type="Gene3D" id="3.40.640.10">
    <property type="entry name" value="Type I PLP-dependent aspartate aminotransferase-like (Major domain)"/>
    <property type="match status" value="1"/>
</dbReference>
<dbReference type="InterPro" id="IPR015421">
    <property type="entry name" value="PyrdxlP-dep_Trfase_major"/>
</dbReference>